<comment type="similarity">
    <text evidence="1">Belongs to the TrbE/VirB4 family.</text>
</comment>
<feature type="domain" description="AAA+ ATPase" evidence="4">
    <location>
        <begin position="453"/>
        <end position="715"/>
    </location>
</feature>
<dbReference type="SMART" id="SM00382">
    <property type="entry name" value="AAA"/>
    <property type="match status" value="1"/>
</dbReference>
<dbReference type="SUPFAM" id="SSF52540">
    <property type="entry name" value="P-loop containing nucleoside triphosphate hydrolases"/>
    <property type="match status" value="1"/>
</dbReference>
<dbReference type="PANTHER" id="PTHR30121:SF12">
    <property type="entry name" value="TYPE IV SECRETION SYSTEM PROTEIN CAGE"/>
    <property type="match status" value="1"/>
</dbReference>
<comment type="caution">
    <text evidence="5">The sequence shown here is derived from an EMBL/GenBank/DDBJ whole genome shotgun (WGS) entry which is preliminary data.</text>
</comment>
<keyword evidence="3" id="KW-0067">ATP-binding</keyword>
<organism evidence="5">
    <name type="scientific">Campylobacter coli</name>
    <dbReference type="NCBI Taxonomy" id="195"/>
    <lineage>
        <taxon>Bacteria</taxon>
        <taxon>Pseudomonadati</taxon>
        <taxon>Campylobacterota</taxon>
        <taxon>Epsilonproteobacteria</taxon>
        <taxon>Campylobacterales</taxon>
        <taxon>Campylobacteraceae</taxon>
        <taxon>Campylobacter</taxon>
    </lineage>
</organism>
<dbReference type="EMBL" id="AACANT010000009">
    <property type="protein sequence ID" value="EAJ7667864.1"/>
    <property type="molecule type" value="Genomic_DNA"/>
</dbReference>
<dbReference type="InterPro" id="IPR027417">
    <property type="entry name" value="P-loop_NTPase"/>
</dbReference>
<name>A0A5T0DNJ1_CAMCO</name>
<reference evidence="5" key="1">
    <citation type="submission" date="2018-05" db="EMBL/GenBank/DDBJ databases">
        <authorList>
            <consortium name="PulseNet: The National Subtyping Network for Foodborne Disease Surveillance"/>
            <person name="Tarr C.L."/>
            <person name="Trees E."/>
            <person name="Katz L.S."/>
            <person name="Carleton-Romer H.A."/>
            <person name="Stroika S."/>
            <person name="Kucerova Z."/>
            <person name="Roache K.F."/>
            <person name="Sabol A.L."/>
            <person name="Besser J."/>
            <person name="Gerner-Smidt P."/>
        </authorList>
    </citation>
    <scope>NUCLEOTIDE SEQUENCE</scope>
    <source>
        <strain evidence="5">2015D-0222</strain>
    </source>
</reference>
<protein>
    <submittedName>
        <fullName evidence="5">Conjugal transfer protein TrbE</fullName>
    </submittedName>
</protein>
<dbReference type="InterPro" id="IPR003593">
    <property type="entry name" value="AAA+_ATPase"/>
</dbReference>
<dbReference type="PANTHER" id="PTHR30121">
    <property type="entry name" value="UNCHARACTERIZED PROTEIN YJGR-RELATED"/>
    <property type="match status" value="1"/>
</dbReference>
<evidence type="ECO:0000313" key="5">
    <source>
        <dbReference type="EMBL" id="EAJ7667864.1"/>
    </source>
</evidence>
<evidence type="ECO:0000256" key="1">
    <source>
        <dbReference type="ARBA" id="ARBA00006512"/>
    </source>
</evidence>
<dbReference type="InterPro" id="IPR018145">
    <property type="entry name" value="CagE_TrbE_VirB_cntrl_dom"/>
</dbReference>
<evidence type="ECO:0000256" key="2">
    <source>
        <dbReference type="ARBA" id="ARBA00022741"/>
    </source>
</evidence>
<accession>A0A5T0DNJ1</accession>
<evidence type="ECO:0000259" key="4">
    <source>
        <dbReference type="SMART" id="SM00382"/>
    </source>
</evidence>
<gene>
    <name evidence="5" type="ORF">A9459_08415</name>
</gene>
<dbReference type="AlphaFoldDB" id="A0A5T0DNJ1"/>
<dbReference type="Gene3D" id="3.40.50.300">
    <property type="entry name" value="P-loop containing nucleotide triphosphate hydrolases"/>
    <property type="match status" value="2"/>
</dbReference>
<keyword evidence="2" id="KW-0547">Nucleotide-binding</keyword>
<sequence>MLALKEFRSKAKAFPDILNYASFIDEGILLNKDGSLTAGFYYRAGDISSMTINERNTLSARINSVLKTLGNGWAVHIDCSRIKTENYIDGDTFYKSNIAQILENERKHYFDNVEHFENLFTMIFTYLPPHKSINKITDLMIIDETKNKNQGDKILEYFKNTLQKLEDSLSNYIKIERMLPRIAIDEYNNEYILDDMLEYINFCICGERQKIILPNAPMFLDCLLGGRHFETGMHPRIDNQYIGIIAIEGFPSESYPNILNALTELNFDYRFNTRFIFLDDFEAQNSLNKYRKKWQQKTKGWLDQLLDRPARKQDDHAVLMVQELDSALSESKSGMIGYGYYTANIVVFDRDYESLEYKLKDIRKVLENLGFLSRTETINSVEAYLGTLPGFVYPNLRRPILNTLNLTHLIPLASIWAGDKYNSSERFPPNSPPLMQVVTSGNTPFRLNLHVSDLGHTLIFGPPGSGKSTLLANIFLAWQKYPNAKIYAFDKGQSLLAPTLATGGIHYDVAGDHSSLAFAPLANIKTDAGIAWAEFWIETCLKLQNVNITPKQKKLIHEALISHINTNSTSLTEFVSALQDSDLRDALNYYTISGTGGFLFDSEEDKLSLSSITTFEIEELMNLGDQYIIPALLYIFNRIEKGLDGSPTLLIIDEAWIALKHPAFKDKIVNWLKVLRKANVAVIMATQSLSDSAKSGILDILQEYCPTKIFLPNPEAYKKGSENVLAPYDFYKIFGLNDVQISIINNAIQKREYYYTSPLGTRLFNLALGKTNLAFTTISDKVSVKKVRQLYEKHKENWAYKWLEEKEINYKRFDNSQKEQI</sequence>
<dbReference type="InterPro" id="IPR051162">
    <property type="entry name" value="T4SS_component"/>
</dbReference>
<dbReference type="NCBIfam" id="NF010404">
    <property type="entry name" value="PRK13830.1"/>
    <property type="match status" value="1"/>
</dbReference>
<dbReference type="GO" id="GO:0005524">
    <property type="term" value="F:ATP binding"/>
    <property type="evidence" value="ECO:0007669"/>
    <property type="project" value="UniProtKB-KW"/>
</dbReference>
<dbReference type="Pfam" id="PF03135">
    <property type="entry name" value="CagE_TrbE_VirB"/>
    <property type="match status" value="1"/>
</dbReference>
<proteinExistence type="inferred from homology"/>
<evidence type="ECO:0000256" key="3">
    <source>
        <dbReference type="ARBA" id="ARBA00022840"/>
    </source>
</evidence>